<feature type="transmembrane region" description="Helical" evidence="1">
    <location>
        <begin position="20"/>
        <end position="40"/>
    </location>
</feature>
<proteinExistence type="predicted"/>
<sequence length="82" mass="9325">MSHKETVQVVPLWELSIPLPAVLMITLGLYMVVLGLGLWIRSCLKVGAAGLVSLLSCSSWDVKYNVYNVYSVYYVYWNLYCM</sequence>
<protein>
    <submittedName>
        <fullName evidence="2">Uncharacterized protein</fullName>
    </submittedName>
</protein>
<keyword evidence="1" id="KW-0472">Membrane</keyword>
<organism evidence="2 3">
    <name type="scientific">Liparis tanakae</name>
    <name type="common">Tanaka's snailfish</name>
    <dbReference type="NCBI Taxonomy" id="230148"/>
    <lineage>
        <taxon>Eukaryota</taxon>
        <taxon>Metazoa</taxon>
        <taxon>Chordata</taxon>
        <taxon>Craniata</taxon>
        <taxon>Vertebrata</taxon>
        <taxon>Euteleostomi</taxon>
        <taxon>Actinopterygii</taxon>
        <taxon>Neopterygii</taxon>
        <taxon>Teleostei</taxon>
        <taxon>Neoteleostei</taxon>
        <taxon>Acanthomorphata</taxon>
        <taxon>Eupercaria</taxon>
        <taxon>Perciformes</taxon>
        <taxon>Cottioidei</taxon>
        <taxon>Cottales</taxon>
        <taxon>Liparidae</taxon>
        <taxon>Liparis</taxon>
    </lineage>
</organism>
<dbReference type="AlphaFoldDB" id="A0A4Z2F168"/>
<keyword evidence="3" id="KW-1185">Reference proteome</keyword>
<name>A0A4Z2F168_9TELE</name>
<keyword evidence="1" id="KW-1133">Transmembrane helix</keyword>
<accession>A0A4Z2F168</accession>
<gene>
    <name evidence="2" type="ORF">EYF80_055318</name>
</gene>
<evidence type="ECO:0000313" key="2">
    <source>
        <dbReference type="EMBL" id="TNN34511.1"/>
    </source>
</evidence>
<evidence type="ECO:0000313" key="3">
    <source>
        <dbReference type="Proteomes" id="UP000314294"/>
    </source>
</evidence>
<reference evidence="2 3" key="1">
    <citation type="submission" date="2019-03" db="EMBL/GenBank/DDBJ databases">
        <title>First draft genome of Liparis tanakae, snailfish: a comprehensive survey of snailfish specific genes.</title>
        <authorList>
            <person name="Kim W."/>
            <person name="Song I."/>
            <person name="Jeong J.-H."/>
            <person name="Kim D."/>
            <person name="Kim S."/>
            <person name="Ryu S."/>
            <person name="Song J.Y."/>
            <person name="Lee S.K."/>
        </authorList>
    </citation>
    <scope>NUCLEOTIDE SEQUENCE [LARGE SCALE GENOMIC DNA]</scope>
    <source>
        <tissue evidence="2">Muscle</tissue>
    </source>
</reference>
<dbReference type="EMBL" id="SRLO01001946">
    <property type="protein sequence ID" value="TNN34511.1"/>
    <property type="molecule type" value="Genomic_DNA"/>
</dbReference>
<comment type="caution">
    <text evidence="2">The sequence shown here is derived from an EMBL/GenBank/DDBJ whole genome shotgun (WGS) entry which is preliminary data.</text>
</comment>
<keyword evidence="1" id="KW-0812">Transmembrane</keyword>
<dbReference type="Proteomes" id="UP000314294">
    <property type="component" value="Unassembled WGS sequence"/>
</dbReference>
<evidence type="ECO:0000256" key="1">
    <source>
        <dbReference type="SAM" id="Phobius"/>
    </source>
</evidence>